<protein>
    <submittedName>
        <fullName evidence="3">Transferase domains-containing protein</fullName>
    </submittedName>
</protein>
<dbReference type="InterPro" id="IPR003329">
    <property type="entry name" value="Cytidylyl_trans"/>
</dbReference>
<dbReference type="InterPro" id="IPR029044">
    <property type="entry name" value="Nucleotide-diphossugar_trans"/>
</dbReference>
<evidence type="ECO:0000256" key="1">
    <source>
        <dbReference type="ARBA" id="ARBA00001933"/>
    </source>
</evidence>
<comment type="cofactor">
    <cofactor evidence="1">
        <name>pyridoxal 5'-phosphate</name>
        <dbReference type="ChEBI" id="CHEBI:597326"/>
    </cofactor>
</comment>
<dbReference type="Proteomes" id="UP000663722">
    <property type="component" value="Chromosome"/>
</dbReference>
<dbReference type="InterPro" id="IPR015421">
    <property type="entry name" value="PyrdxlP-dep_Trfase_major"/>
</dbReference>
<organism evidence="3 4">
    <name type="scientific">Desulfonema magnum</name>
    <dbReference type="NCBI Taxonomy" id="45655"/>
    <lineage>
        <taxon>Bacteria</taxon>
        <taxon>Pseudomonadati</taxon>
        <taxon>Thermodesulfobacteriota</taxon>
        <taxon>Desulfobacteria</taxon>
        <taxon>Desulfobacterales</taxon>
        <taxon>Desulfococcaceae</taxon>
        <taxon>Desulfonema</taxon>
    </lineage>
</organism>
<dbReference type="InterPro" id="IPR015422">
    <property type="entry name" value="PyrdxlP-dep_Trfase_small"/>
</dbReference>
<dbReference type="Gene3D" id="3.90.550.10">
    <property type="entry name" value="Spore Coat Polysaccharide Biosynthesis Protein SpsA, Chain A"/>
    <property type="match status" value="1"/>
</dbReference>
<reference evidence="3" key="1">
    <citation type="journal article" date="2021" name="Microb. Physiol.">
        <title>Proteogenomic Insights into the Physiology of Marine, Sulfate-Reducing, Filamentous Desulfonema limicola and Desulfonema magnum.</title>
        <authorList>
            <person name="Schnaars V."/>
            <person name="Wohlbrand L."/>
            <person name="Scheve S."/>
            <person name="Hinrichs C."/>
            <person name="Reinhardt R."/>
            <person name="Rabus R."/>
        </authorList>
    </citation>
    <scope>NUCLEOTIDE SEQUENCE</scope>
    <source>
        <strain evidence="3">4be13</strain>
    </source>
</reference>
<sequence length="696" mass="77782">MIATIVQARTGSTRLPNKILMQVEDKPLLWYVIHRLKKAERIQDIIIATTTNDEDDAIQAVCDEWNVKCFRGSEDDVLDRYYQAAKKFGAETIVRITADCPLIDFRVVDEVVQFFQSNDYDYISNVLAPRYPDGMDIEVFRFSALEKAWKEAELKSDREHVTPYILNNSSFNGKKLFTADNYGFDSDFSHLRLTVDEIEDFEVIKFLIKNTEPDAPWMDYVALLTKNMDVMLKNAKYERNEGYQKSLLEDKYQTLSGGEAQSKSLAMQERAKQRIPGMTQLLSKRPDQFSLGVWPGYYKKARGVEVWDLDDKRYIDMSIGGIGANVLGYADPDVDAAVSAAIRMGSSSSLNCPEEIELADLLCEIHPWAEKVRYARTGGESMAIAVRIARAYTGRDKVAFCGYHGWHDWYLAANLQTENALGEHLLPGLDPRGVPKGLKGTALPFRYNQLDELETIVAKHKGELAAIVMEPIRNDPPEPDFLEGVRTLANETGAVLIVDEISAGFRMNSGGAHLMIGLEPDMAVFSKAIGNGYPIGAVIGKGEIMQAAQSTFISSTCWTERIGPTAALTTIRKHKETDAGKHLTDIGNQIQSGWRKLAKDHGLSIHVGGIPPLSHFSFDSENALGMKALFVQLMLEKGFLASTSFYAMYAHQVEHIKKYLQAADDVFAQLKDAEEHGKIRGLLKGQPAIQGFKRLI</sequence>
<dbReference type="CDD" id="cd02518">
    <property type="entry name" value="GT2_SpsF"/>
    <property type="match status" value="1"/>
</dbReference>
<dbReference type="InterPro" id="IPR005814">
    <property type="entry name" value="Aminotrans_3"/>
</dbReference>
<dbReference type="PANTHER" id="PTHR43713:SF3">
    <property type="entry name" value="GLUTAMATE-1-SEMIALDEHYDE 2,1-AMINOMUTASE 1, CHLOROPLASTIC-RELATED"/>
    <property type="match status" value="1"/>
</dbReference>
<keyword evidence="4" id="KW-1185">Reference proteome</keyword>
<dbReference type="Pfam" id="PF02348">
    <property type="entry name" value="CTP_transf_3"/>
    <property type="match status" value="1"/>
</dbReference>
<dbReference type="SUPFAM" id="SSF53448">
    <property type="entry name" value="Nucleotide-diphospho-sugar transferases"/>
    <property type="match status" value="1"/>
</dbReference>
<dbReference type="GO" id="GO:0008483">
    <property type="term" value="F:transaminase activity"/>
    <property type="evidence" value="ECO:0007669"/>
    <property type="project" value="InterPro"/>
</dbReference>
<dbReference type="EMBL" id="CP061800">
    <property type="protein sequence ID" value="QTA87899.1"/>
    <property type="molecule type" value="Genomic_DNA"/>
</dbReference>
<dbReference type="Gene3D" id="3.90.1150.10">
    <property type="entry name" value="Aspartate Aminotransferase, domain 1"/>
    <property type="match status" value="1"/>
</dbReference>
<keyword evidence="2" id="KW-0663">Pyridoxal phosphate</keyword>
<dbReference type="AlphaFoldDB" id="A0A975GNL4"/>
<dbReference type="InterPro" id="IPR015424">
    <property type="entry name" value="PyrdxlP-dep_Trfase"/>
</dbReference>
<dbReference type="Gene3D" id="3.40.640.10">
    <property type="entry name" value="Type I PLP-dependent aspartate aminotransferase-like (Major domain)"/>
    <property type="match status" value="1"/>
</dbReference>
<accession>A0A975GNL4</accession>
<proteinExistence type="predicted"/>
<dbReference type="PANTHER" id="PTHR43713">
    <property type="entry name" value="GLUTAMATE-1-SEMIALDEHYDE 2,1-AMINOMUTASE"/>
    <property type="match status" value="1"/>
</dbReference>
<dbReference type="GO" id="GO:0030170">
    <property type="term" value="F:pyridoxal phosphate binding"/>
    <property type="evidence" value="ECO:0007669"/>
    <property type="project" value="InterPro"/>
</dbReference>
<dbReference type="Pfam" id="PF00202">
    <property type="entry name" value="Aminotran_3"/>
    <property type="match status" value="1"/>
</dbReference>
<gene>
    <name evidence="3" type="ORF">dnm_039390</name>
</gene>
<name>A0A975GNL4_9BACT</name>
<evidence type="ECO:0000313" key="4">
    <source>
        <dbReference type="Proteomes" id="UP000663722"/>
    </source>
</evidence>
<dbReference type="SUPFAM" id="SSF53383">
    <property type="entry name" value="PLP-dependent transferases"/>
    <property type="match status" value="1"/>
</dbReference>
<evidence type="ECO:0000256" key="2">
    <source>
        <dbReference type="ARBA" id="ARBA00022898"/>
    </source>
</evidence>
<dbReference type="KEGG" id="dmm:dnm_039390"/>
<evidence type="ECO:0000313" key="3">
    <source>
        <dbReference type="EMBL" id="QTA87899.1"/>
    </source>
</evidence>
<keyword evidence="3" id="KW-0808">Transferase</keyword>
<dbReference type="RefSeq" id="WP_207682902.1">
    <property type="nucleotide sequence ID" value="NZ_CP061800.1"/>
</dbReference>